<comment type="caution">
    <text evidence="2">The sequence shown here is derived from an EMBL/GenBank/DDBJ whole genome shotgun (WGS) entry which is preliminary data.</text>
</comment>
<dbReference type="EMBL" id="JBHUIP010000005">
    <property type="protein sequence ID" value="MFD2262715.1"/>
    <property type="molecule type" value="Genomic_DNA"/>
</dbReference>
<name>A0ABW5DPN1_9PROT</name>
<dbReference type="InterPro" id="IPR010845">
    <property type="entry name" value="FlaF"/>
</dbReference>
<evidence type="ECO:0000256" key="1">
    <source>
        <dbReference type="SAM" id="MobiDB-lite"/>
    </source>
</evidence>
<evidence type="ECO:0000313" key="3">
    <source>
        <dbReference type="Proteomes" id="UP001597295"/>
    </source>
</evidence>
<accession>A0ABW5DPN1</accession>
<dbReference type="Pfam" id="PF07309">
    <property type="entry name" value="FlaF"/>
    <property type="match status" value="1"/>
</dbReference>
<gene>
    <name evidence="2" type="ORF">ACFSM5_07430</name>
</gene>
<dbReference type="RefSeq" id="WP_379875681.1">
    <property type="nucleotide sequence ID" value="NZ_JBHUIP010000005.1"/>
</dbReference>
<proteinExistence type="predicted"/>
<sequence length="125" mass="13704">MSEAMSNPDPRLVRAYGKTKEATTTPRSGERDVMALVTRRLRAALADPSDTMLFTRSISDNMTLWSVLVSDVMMPENALPEELKGHIASVGLAVIRECRKVSSTTEKVNVQALITINESIIDGLN</sequence>
<organism evidence="2 3">
    <name type="scientific">Lacibacterium aquatile</name>
    <dbReference type="NCBI Taxonomy" id="1168082"/>
    <lineage>
        <taxon>Bacteria</taxon>
        <taxon>Pseudomonadati</taxon>
        <taxon>Pseudomonadota</taxon>
        <taxon>Alphaproteobacteria</taxon>
        <taxon>Rhodospirillales</taxon>
        <taxon>Rhodospirillaceae</taxon>
    </lineage>
</organism>
<reference evidence="3" key="1">
    <citation type="journal article" date="2019" name="Int. J. Syst. Evol. Microbiol.">
        <title>The Global Catalogue of Microorganisms (GCM) 10K type strain sequencing project: providing services to taxonomists for standard genome sequencing and annotation.</title>
        <authorList>
            <consortium name="The Broad Institute Genomics Platform"/>
            <consortium name="The Broad Institute Genome Sequencing Center for Infectious Disease"/>
            <person name="Wu L."/>
            <person name="Ma J."/>
        </authorList>
    </citation>
    <scope>NUCLEOTIDE SEQUENCE [LARGE SCALE GENOMIC DNA]</scope>
    <source>
        <strain evidence="3">CGMCC 1.19062</strain>
    </source>
</reference>
<evidence type="ECO:0000313" key="2">
    <source>
        <dbReference type="EMBL" id="MFD2262715.1"/>
    </source>
</evidence>
<dbReference type="Proteomes" id="UP001597295">
    <property type="component" value="Unassembled WGS sequence"/>
</dbReference>
<keyword evidence="3" id="KW-1185">Reference proteome</keyword>
<feature type="region of interest" description="Disordered" evidence="1">
    <location>
        <begin position="1"/>
        <end position="29"/>
    </location>
</feature>
<keyword evidence="2" id="KW-0282">Flagellum</keyword>
<protein>
    <submittedName>
        <fullName evidence="2">Flagellar biosynthesis regulator FlaF</fullName>
    </submittedName>
</protein>
<keyword evidence="2" id="KW-0966">Cell projection</keyword>
<keyword evidence="2" id="KW-0969">Cilium</keyword>